<feature type="domain" description="FHA" evidence="2">
    <location>
        <begin position="237"/>
        <end position="287"/>
    </location>
</feature>
<dbReference type="PANTHER" id="PTHR23106:SF24">
    <property type="entry name" value="ANGIOGENIC FACTOR WITH G PATCH AND FHA DOMAINS 1"/>
    <property type="match status" value="1"/>
</dbReference>
<evidence type="ECO:0000313" key="4">
    <source>
        <dbReference type="Proteomes" id="UP000887540"/>
    </source>
</evidence>
<dbReference type="SUPFAM" id="SSF49879">
    <property type="entry name" value="SMAD/FHA domain"/>
    <property type="match status" value="1"/>
</dbReference>
<dbReference type="Pfam" id="PF00498">
    <property type="entry name" value="FHA"/>
    <property type="match status" value="1"/>
</dbReference>
<dbReference type="GO" id="GO:0003676">
    <property type="term" value="F:nucleic acid binding"/>
    <property type="evidence" value="ECO:0007669"/>
    <property type="project" value="InterPro"/>
</dbReference>
<dbReference type="InterPro" id="IPR000253">
    <property type="entry name" value="FHA_dom"/>
</dbReference>
<dbReference type="Pfam" id="PF01585">
    <property type="entry name" value="G-patch"/>
    <property type="match status" value="1"/>
</dbReference>
<dbReference type="InterPro" id="IPR008984">
    <property type="entry name" value="SMAD_FHA_dom_sf"/>
</dbReference>
<dbReference type="PANTHER" id="PTHR23106">
    <property type="entry name" value="ANGIOGENIC FACTOR WITH G PATCH AND FHA DOMAINS 1"/>
    <property type="match status" value="1"/>
</dbReference>
<feature type="region of interest" description="Disordered" evidence="1">
    <location>
        <begin position="460"/>
        <end position="480"/>
    </location>
</feature>
<dbReference type="InterPro" id="IPR041591">
    <property type="entry name" value="OCRE"/>
</dbReference>
<dbReference type="AlphaFoldDB" id="A0A914E9H5"/>
<dbReference type="SMART" id="SM00443">
    <property type="entry name" value="G_patch"/>
    <property type="match status" value="1"/>
</dbReference>
<name>A0A914E9H5_9BILA</name>
<dbReference type="InterPro" id="IPR000467">
    <property type="entry name" value="G_patch_dom"/>
</dbReference>
<evidence type="ECO:0000256" key="1">
    <source>
        <dbReference type="SAM" id="MobiDB-lite"/>
    </source>
</evidence>
<feature type="domain" description="G-patch" evidence="3">
    <location>
        <begin position="423"/>
        <end position="469"/>
    </location>
</feature>
<evidence type="ECO:0000313" key="5">
    <source>
        <dbReference type="WBParaSite" id="ACRNAN_scaffold6613.g28374.t1"/>
    </source>
</evidence>
<reference evidence="5" key="1">
    <citation type="submission" date="2022-11" db="UniProtKB">
        <authorList>
            <consortium name="WormBaseParasite"/>
        </authorList>
    </citation>
    <scope>IDENTIFICATION</scope>
</reference>
<keyword evidence="4" id="KW-1185">Reference proteome</keyword>
<dbReference type="Proteomes" id="UP000887540">
    <property type="component" value="Unplaced"/>
</dbReference>
<dbReference type="PROSITE" id="PS50174">
    <property type="entry name" value="G_PATCH"/>
    <property type="match status" value="1"/>
</dbReference>
<dbReference type="CDD" id="cd16164">
    <property type="entry name" value="OCRE_VG5Q"/>
    <property type="match status" value="1"/>
</dbReference>
<organism evidence="4 5">
    <name type="scientific">Acrobeloides nanus</name>
    <dbReference type="NCBI Taxonomy" id="290746"/>
    <lineage>
        <taxon>Eukaryota</taxon>
        <taxon>Metazoa</taxon>
        <taxon>Ecdysozoa</taxon>
        <taxon>Nematoda</taxon>
        <taxon>Chromadorea</taxon>
        <taxon>Rhabditida</taxon>
        <taxon>Tylenchina</taxon>
        <taxon>Cephalobomorpha</taxon>
        <taxon>Cephaloboidea</taxon>
        <taxon>Cephalobidae</taxon>
        <taxon>Acrobeloides</taxon>
    </lineage>
</organism>
<feature type="region of interest" description="Disordered" evidence="1">
    <location>
        <begin position="1"/>
        <end position="28"/>
    </location>
</feature>
<dbReference type="Gene3D" id="2.60.200.20">
    <property type="match status" value="1"/>
</dbReference>
<dbReference type="WBParaSite" id="ACRNAN_scaffold6613.g28374.t1">
    <property type="protein sequence ID" value="ACRNAN_scaffold6613.g28374.t1"/>
    <property type="gene ID" value="ACRNAN_scaffold6613.g28374"/>
</dbReference>
<proteinExistence type="predicted"/>
<evidence type="ECO:0000259" key="2">
    <source>
        <dbReference type="PROSITE" id="PS50006"/>
    </source>
</evidence>
<dbReference type="InterPro" id="IPR035624">
    <property type="entry name" value="AGGF1_OCRE"/>
</dbReference>
<accession>A0A914E9H5</accession>
<evidence type="ECO:0000259" key="3">
    <source>
        <dbReference type="PROSITE" id="PS50174"/>
    </source>
</evidence>
<dbReference type="PROSITE" id="PS50006">
    <property type="entry name" value="FHA_DOMAIN"/>
    <property type="match status" value="1"/>
</dbReference>
<dbReference type="Pfam" id="PF17780">
    <property type="entry name" value="OCRE"/>
    <property type="match status" value="1"/>
</dbReference>
<feature type="compositionally biased region" description="Acidic residues" evidence="1">
    <location>
        <begin position="1"/>
        <end position="10"/>
    </location>
</feature>
<protein>
    <submittedName>
        <fullName evidence="5">Angiogenic factor with G patch and FHA domains 1</fullName>
    </submittedName>
</protein>
<dbReference type="InterPro" id="IPR053027">
    <property type="entry name" value="AGGF1"/>
</dbReference>
<sequence length="501" mass="56690">MDEYESDDGEVPIISNKTEGKLDDLEASTSKPIQITSIEDSQNSEALSHWGTSSDVGLSIADMVAQAASEVLTEQLLPGYVYYQEYGMYYNHESGYFYDQNTSLFYHPSTQCYYYFNDQTQSYEVHSQVASQNESDKKWKKKKYLKRAKKLFGEPKISDMEQENVDILEVLFDLIIVHSEGPEILYANSDSDNDIEYLEEVTRRKAMEDESSKYPPCIRIIEISNSNQLHIVTISGAYIGSYSKCDITLKECEGLDKYHLQISYEDNEYKIWCLSQKMPVWINAEQLKGYYKIQHEDMLTIGPHRLLFHIHTGTNTCNGCEPGLLPQPVKEVSKEEKKIAKKKNVERERRRNMKALKEAYGLLGESDDEEPKPKYKDRAKIRRHTGIYASCLAAPIPGASADTVVLKTAPKVQKASVAVPINSQNKGFQLLKSMGWKEGEGLGKEGKGIVGPITSTVKTDRAGLGLPSTSTKPVAKTAKDSEKEEILKITRERYEMAKITK</sequence>